<sequence>MRRMHLEALTVGGLVLVFAGTAPAASQALQPHRAVYDLRLSESNDDADIESLKGRWVFEFSGSECVGYTVKSRIVMHFAMTDGPRMIDQRITSFEDARGETFRFVTKSFIDQDDENVVEGTARLSEGKTVVDYTGPQKAQHEFAPALFPIAQLKELLAKAAEGENFYQTRVFDGTEYVEEAVDVTVVLGKPRPVGEDDDERKALGKLAEDEFFPVTAAYFDNDSVGEQVSDYNVSFKLHENGIQRDLLIRYTDYSMKADLVDIELFDEDRECEVEAK</sequence>
<organism evidence="2 3">
    <name type="scientific">Nitratireductor basaltis</name>
    <dbReference type="NCBI Taxonomy" id="472175"/>
    <lineage>
        <taxon>Bacteria</taxon>
        <taxon>Pseudomonadati</taxon>
        <taxon>Pseudomonadota</taxon>
        <taxon>Alphaproteobacteria</taxon>
        <taxon>Hyphomicrobiales</taxon>
        <taxon>Phyllobacteriaceae</taxon>
        <taxon>Nitratireductor</taxon>
    </lineage>
</organism>
<dbReference type="GO" id="GO:0005524">
    <property type="term" value="F:ATP binding"/>
    <property type="evidence" value="ECO:0007669"/>
    <property type="project" value="UniProtKB-KW"/>
</dbReference>
<dbReference type="InterPro" id="IPR015000">
    <property type="entry name" value="EipB-like"/>
</dbReference>
<protein>
    <submittedName>
        <fullName evidence="2">ATP-binding protein</fullName>
    </submittedName>
</protein>
<feature type="signal peptide" evidence="1">
    <location>
        <begin position="1"/>
        <end position="24"/>
    </location>
</feature>
<feature type="chain" id="PRO_5001783321" evidence="1">
    <location>
        <begin position="25"/>
        <end position="277"/>
    </location>
</feature>
<name>A0A084UB57_9HYPH</name>
<evidence type="ECO:0000313" key="2">
    <source>
        <dbReference type="EMBL" id="KFB10193.1"/>
    </source>
</evidence>
<dbReference type="EMBL" id="JMQM01000001">
    <property type="protein sequence ID" value="KFB10193.1"/>
    <property type="molecule type" value="Genomic_DNA"/>
</dbReference>
<comment type="caution">
    <text evidence="2">The sequence shown here is derived from an EMBL/GenBank/DDBJ whole genome shotgun (WGS) entry which is preliminary data.</text>
</comment>
<evidence type="ECO:0000313" key="3">
    <source>
        <dbReference type="Proteomes" id="UP000053675"/>
    </source>
</evidence>
<dbReference type="OrthoDB" id="9815514at2"/>
<keyword evidence="3" id="KW-1185">Reference proteome</keyword>
<evidence type="ECO:0000256" key="1">
    <source>
        <dbReference type="SAM" id="SignalP"/>
    </source>
</evidence>
<accession>A0A084UB57</accession>
<dbReference type="Pfam" id="PF08904">
    <property type="entry name" value="EipB_like"/>
    <property type="match status" value="1"/>
</dbReference>
<dbReference type="AlphaFoldDB" id="A0A084UB57"/>
<dbReference type="Proteomes" id="UP000053675">
    <property type="component" value="Unassembled WGS sequence"/>
</dbReference>
<dbReference type="RefSeq" id="WP_036480808.1">
    <property type="nucleotide sequence ID" value="NZ_JMQM01000001.1"/>
</dbReference>
<proteinExistence type="predicted"/>
<dbReference type="STRING" id="472175.EL18_01223"/>
<keyword evidence="1" id="KW-0732">Signal</keyword>
<keyword evidence="2" id="KW-0547">Nucleotide-binding</keyword>
<dbReference type="PATRIC" id="fig|472175.3.peg.1233"/>
<dbReference type="eggNOG" id="ENOG502ZXPR">
    <property type="taxonomic scope" value="Bacteria"/>
</dbReference>
<reference evidence="2 3" key="1">
    <citation type="submission" date="2014-05" db="EMBL/GenBank/DDBJ databases">
        <title>Draft Genome Sequence of Nitratireductor basaltis Strain UMTGB225, A Marine Bacterium Isolated from Green Barrel Tunicate.</title>
        <authorList>
            <person name="Gan H.Y."/>
        </authorList>
    </citation>
    <scope>NUCLEOTIDE SEQUENCE [LARGE SCALE GENOMIC DNA]</scope>
    <source>
        <strain evidence="2 3">UMTGB225</strain>
    </source>
</reference>
<keyword evidence="2" id="KW-0067">ATP-binding</keyword>
<gene>
    <name evidence="2" type="ORF">EL18_01223</name>
</gene>